<reference evidence="1" key="1">
    <citation type="journal article" date="2023" name="Mol. Phylogenet. Evol.">
        <title>Genome-scale phylogeny and comparative genomics of the fungal order Sordariales.</title>
        <authorList>
            <person name="Hensen N."/>
            <person name="Bonometti L."/>
            <person name="Westerberg I."/>
            <person name="Brannstrom I.O."/>
            <person name="Guillou S."/>
            <person name="Cros-Aarteil S."/>
            <person name="Calhoun S."/>
            <person name="Haridas S."/>
            <person name="Kuo A."/>
            <person name="Mondo S."/>
            <person name="Pangilinan J."/>
            <person name="Riley R."/>
            <person name="LaButti K."/>
            <person name="Andreopoulos B."/>
            <person name="Lipzen A."/>
            <person name="Chen C."/>
            <person name="Yan M."/>
            <person name="Daum C."/>
            <person name="Ng V."/>
            <person name="Clum A."/>
            <person name="Steindorff A."/>
            <person name="Ohm R.A."/>
            <person name="Martin F."/>
            <person name="Silar P."/>
            <person name="Natvig D.O."/>
            <person name="Lalanne C."/>
            <person name="Gautier V."/>
            <person name="Ament-Velasquez S.L."/>
            <person name="Kruys A."/>
            <person name="Hutchinson M.I."/>
            <person name="Powell A.J."/>
            <person name="Barry K."/>
            <person name="Miller A.N."/>
            <person name="Grigoriev I.V."/>
            <person name="Debuchy R."/>
            <person name="Gladieux P."/>
            <person name="Hiltunen Thoren M."/>
            <person name="Johannesson H."/>
        </authorList>
    </citation>
    <scope>NUCLEOTIDE SEQUENCE</scope>
    <source>
        <strain evidence="1">CBS 626.80</strain>
    </source>
</reference>
<sequence length="72" mass="8239">MDGMADYGPLAGRRVLSSFNFHSGRHMFQLAVRRVRRVSGVDVLSIPALISFFISPKVEERARCWQTQMLQN</sequence>
<evidence type="ECO:0000313" key="1">
    <source>
        <dbReference type="EMBL" id="KAK3955549.1"/>
    </source>
</evidence>
<gene>
    <name evidence="1" type="ORF">QBC32DRAFT_229844</name>
</gene>
<comment type="caution">
    <text evidence="1">The sequence shown here is derived from an EMBL/GenBank/DDBJ whole genome shotgun (WGS) entry which is preliminary data.</text>
</comment>
<dbReference type="AlphaFoldDB" id="A0AAN6SJD2"/>
<proteinExistence type="predicted"/>
<reference evidence="1" key="2">
    <citation type="submission" date="2023-06" db="EMBL/GenBank/DDBJ databases">
        <authorList>
            <consortium name="Lawrence Berkeley National Laboratory"/>
            <person name="Mondo S.J."/>
            <person name="Hensen N."/>
            <person name="Bonometti L."/>
            <person name="Westerberg I."/>
            <person name="Brannstrom I.O."/>
            <person name="Guillou S."/>
            <person name="Cros-Aarteil S."/>
            <person name="Calhoun S."/>
            <person name="Haridas S."/>
            <person name="Kuo A."/>
            <person name="Pangilinan J."/>
            <person name="Riley R."/>
            <person name="Labutti K."/>
            <person name="Andreopoulos B."/>
            <person name="Lipzen A."/>
            <person name="Chen C."/>
            <person name="Yanf M."/>
            <person name="Daum C."/>
            <person name="Ng V."/>
            <person name="Clum A."/>
            <person name="Steindorff A."/>
            <person name="Ohm R."/>
            <person name="Martin F."/>
            <person name="Silar P."/>
            <person name="Natvig D."/>
            <person name="Lalanne C."/>
            <person name="Gautier V."/>
            <person name="Ament-Velasquez S.L."/>
            <person name="Kruys A."/>
            <person name="Hutchinson M.I."/>
            <person name="Powell A.J."/>
            <person name="Barry K."/>
            <person name="Miller A.N."/>
            <person name="Grigoriev I.V."/>
            <person name="Debuchy R."/>
            <person name="Gladieux P."/>
            <person name="Thoren M.H."/>
            <person name="Johannesson H."/>
        </authorList>
    </citation>
    <scope>NUCLEOTIDE SEQUENCE</scope>
    <source>
        <strain evidence="1">CBS 626.80</strain>
    </source>
</reference>
<protein>
    <submittedName>
        <fullName evidence="1">Uncharacterized protein</fullName>
    </submittedName>
</protein>
<organism evidence="1 2">
    <name type="scientific">Pseudoneurospora amorphoporcata</name>
    <dbReference type="NCBI Taxonomy" id="241081"/>
    <lineage>
        <taxon>Eukaryota</taxon>
        <taxon>Fungi</taxon>
        <taxon>Dikarya</taxon>
        <taxon>Ascomycota</taxon>
        <taxon>Pezizomycotina</taxon>
        <taxon>Sordariomycetes</taxon>
        <taxon>Sordariomycetidae</taxon>
        <taxon>Sordariales</taxon>
        <taxon>Sordariaceae</taxon>
        <taxon>Pseudoneurospora</taxon>
    </lineage>
</organism>
<dbReference type="EMBL" id="MU859075">
    <property type="protein sequence ID" value="KAK3955549.1"/>
    <property type="molecule type" value="Genomic_DNA"/>
</dbReference>
<accession>A0AAN6SJD2</accession>
<dbReference type="Proteomes" id="UP001303222">
    <property type="component" value="Unassembled WGS sequence"/>
</dbReference>
<keyword evidence="2" id="KW-1185">Reference proteome</keyword>
<feature type="non-terminal residue" evidence="1">
    <location>
        <position position="72"/>
    </location>
</feature>
<name>A0AAN6SJD2_9PEZI</name>
<evidence type="ECO:0000313" key="2">
    <source>
        <dbReference type="Proteomes" id="UP001303222"/>
    </source>
</evidence>